<keyword evidence="10" id="KW-0496">Mitochondrion</keyword>
<gene>
    <name evidence="12" type="ORF">GBAR_LOCUS29535</name>
</gene>
<comment type="catalytic activity">
    <reaction evidence="8">
        <text>L-aspartyl-tRNA(Asn) + L-glutamine + ATP + H2O = L-asparaginyl-tRNA(Asn) + L-glutamate + ADP + phosphate + 2 H(+)</text>
        <dbReference type="Rhea" id="RHEA:14513"/>
        <dbReference type="Rhea" id="RHEA-COMP:9674"/>
        <dbReference type="Rhea" id="RHEA-COMP:9677"/>
        <dbReference type="ChEBI" id="CHEBI:15377"/>
        <dbReference type="ChEBI" id="CHEBI:15378"/>
        <dbReference type="ChEBI" id="CHEBI:29985"/>
        <dbReference type="ChEBI" id="CHEBI:30616"/>
        <dbReference type="ChEBI" id="CHEBI:43474"/>
        <dbReference type="ChEBI" id="CHEBI:58359"/>
        <dbReference type="ChEBI" id="CHEBI:78515"/>
        <dbReference type="ChEBI" id="CHEBI:78516"/>
        <dbReference type="ChEBI" id="CHEBI:456216"/>
    </reaction>
</comment>
<dbReference type="InterPro" id="IPR003789">
    <property type="entry name" value="Asn/Gln_tRNA_amidoTrase-B-like"/>
</dbReference>
<dbReference type="PANTHER" id="PTHR11659">
    <property type="entry name" value="GLUTAMYL-TRNA GLN AMIDOTRANSFERASE SUBUNIT B MITOCHONDRIAL AND PROKARYOTIC PET112-RELATED"/>
    <property type="match status" value="1"/>
</dbReference>
<dbReference type="GO" id="GO:0050567">
    <property type="term" value="F:glutaminyl-tRNA synthase (glutamine-hydrolyzing) activity"/>
    <property type="evidence" value="ECO:0007669"/>
    <property type="project" value="UniProtKB-UniRule"/>
</dbReference>
<protein>
    <recommendedName>
        <fullName evidence="10">Glutamyl-tRNA(Gln) amidotransferase subunit B, mitochondrial</fullName>
        <shortName evidence="10">Glu-AdT subunit B</shortName>
        <ecNumber evidence="10">6.3.5.-</ecNumber>
    </recommendedName>
</protein>
<dbReference type="InterPro" id="IPR018027">
    <property type="entry name" value="Asn/Gln_amidotransferase"/>
</dbReference>
<comment type="similarity">
    <text evidence="1 10">Belongs to the GatB/GatE family. GatB subfamily.</text>
</comment>
<sequence length="481" mass="53761">MEKYEIVIGLEIHAELCTESKLFCNCAYIFGALANDCTCPICLGMPGTLPVINRRAVEFSVRAGLAMGCEITPSSKFDRKNYFYPDLPKNYQISQYDIPLCQNGQVSFEFEGELRTVALRRIHLEEDAGKSIHAEVTGDPTRSFMDFNRAGVPLLEIVSEPELHSPEEAIAYCRAVKEILEYIEVSDCNMEEGSLRCEPNLSLRPKGSKELGTRTEIKNKNSFQELIDAMEYEVKRQARILDAGEEVVQETLLFDASTGKTVAMRGKEEADDYRYFPEPDLVHVQISDEWIEESQPTLPELPAARRKRFISDYDISPDNAEFLTNTRPLAEFFDEAARLSGEPTTCANWIMGDLTRLLNTAEIEIQDAKVTPAHLNELIQLIGDATISGKIAKSVLDDAFETGKMPKQIVSEKGLAQITDTSEIETIVLQVVEENPGPAQDYRDGTKKAIGFLVGQVMRATRGKANPQLVNEILTRVLSTD</sequence>
<dbReference type="InterPro" id="IPR006075">
    <property type="entry name" value="Asn/Gln-tRNA_Trfase_suB/E_cat"/>
</dbReference>
<comment type="catalytic activity">
    <reaction evidence="9 10">
        <text>L-glutamyl-tRNA(Gln) + L-glutamine + ATP + H2O = L-glutaminyl-tRNA(Gln) + L-glutamate + ADP + phosphate + H(+)</text>
        <dbReference type="Rhea" id="RHEA:17521"/>
        <dbReference type="Rhea" id="RHEA-COMP:9681"/>
        <dbReference type="Rhea" id="RHEA-COMP:9684"/>
        <dbReference type="ChEBI" id="CHEBI:15377"/>
        <dbReference type="ChEBI" id="CHEBI:15378"/>
        <dbReference type="ChEBI" id="CHEBI:29985"/>
        <dbReference type="ChEBI" id="CHEBI:30616"/>
        <dbReference type="ChEBI" id="CHEBI:43474"/>
        <dbReference type="ChEBI" id="CHEBI:58359"/>
        <dbReference type="ChEBI" id="CHEBI:78520"/>
        <dbReference type="ChEBI" id="CHEBI:78521"/>
        <dbReference type="ChEBI" id="CHEBI:456216"/>
    </reaction>
</comment>
<keyword evidence="4 10" id="KW-0547">Nucleotide-binding</keyword>
<dbReference type="NCBIfam" id="TIGR00133">
    <property type="entry name" value="gatB"/>
    <property type="match status" value="1"/>
</dbReference>
<comment type="subcellular location">
    <subcellularLocation>
        <location evidence="10">Mitochondrion</location>
    </subcellularLocation>
</comment>
<dbReference type="GO" id="GO:0070681">
    <property type="term" value="P:glutaminyl-tRNAGln biosynthesis via transamidation"/>
    <property type="evidence" value="ECO:0007669"/>
    <property type="project" value="UniProtKB-UniRule"/>
</dbReference>
<evidence type="ECO:0000256" key="7">
    <source>
        <dbReference type="ARBA" id="ARBA00024799"/>
    </source>
</evidence>
<dbReference type="Pfam" id="PF02637">
    <property type="entry name" value="GatB_Yqey"/>
    <property type="match status" value="1"/>
</dbReference>
<keyword evidence="6 10" id="KW-0648">Protein biosynthesis</keyword>
<evidence type="ECO:0000256" key="10">
    <source>
        <dbReference type="HAMAP-Rule" id="MF_03147"/>
    </source>
</evidence>
<dbReference type="NCBIfam" id="NF004014">
    <property type="entry name" value="PRK05477.1-4"/>
    <property type="match status" value="1"/>
</dbReference>
<evidence type="ECO:0000313" key="13">
    <source>
        <dbReference type="Proteomes" id="UP001174909"/>
    </source>
</evidence>
<evidence type="ECO:0000256" key="9">
    <source>
        <dbReference type="ARBA" id="ARBA00047913"/>
    </source>
</evidence>
<evidence type="ECO:0000256" key="2">
    <source>
        <dbReference type="ARBA" id="ARBA00011123"/>
    </source>
</evidence>
<comment type="subunit">
    <text evidence="10">Subunit of the heterotrimeric GatCAB amidotransferase (AdT) complex, composed of A, B and C subunits.</text>
</comment>
<evidence type="ECO:0000313" key="12">
    <source>
        <dbReference type="EMBL" id="CAI8054033.1"/>
    </source>
</evidence>
<dbReference type="InterPro" id="IPR014746">
    <property type="entry name" value="Gln_synth/guanido_kin_cat_dom"/>
</dbReference>
<dbReference type="InterPro" id="IPR042114">
    <property type="entry name" value="GatB_C_1"/>
</dbReference>
<evidence type="ECO:0000256" key="6">
    <source>
        <dbReference type="ARBA" id="ARBA00022917"/>
    </source>
</evidence>
<dbReference type="GO" id="GO:0005524">
    <property type="term" value="F:ATP binding"/>
    <property type="evidence" value="ECO:0007669"/>
    <property type="project" value="UniProtKB-KW"/>
</dbReference>
<comment type="function">
    <text evidence="7">Allows the formation of correctly charged Asn-tRNA(Asn) or Gln-tRNA(Gln) through the transamidation of misacylated Asp-tRNA(Asn) or Glu-tRNA(Gln) in organisms which lack either or both of asparaginyl-tRNA or glutaminyl-tRNA synthetases. The reaction takes place in the presence of glutamine and ATP through an activated phospho-Asp-tRNA(Asn) or phospho-Glu-tRNA(Gln).</text>
</comment>
<name>A0AA35TUC0_GEOBA</name>
<dbReference type="InterPro" id="IPR017959">
    <property type="entry name" value="Asn/Gln-tRNA_amidoTrfase_suB/E"/>
</dbReference>
<dbReference type="GO" id="GO:0032543">
    <property type="term" value="P:mitochondrial translation"/>
    <property type="evidence" value="ECO:0007669"/>
    <property type="project" value="UniProtKB-UniRule"/>
</dbReference>
<comment type="function">
    <text evidence="10">Allows the formation of correctly charged Gln-tRNA(Gln) through the transamidation of misacylated Glu-tRNA(Gln) in the mitochondria. The reaction takes place in the presence of glutamine and ATP through an activated gamma-phospho-Glu-tRNA(Gln).</text>
</comment>
<evidence type="ECO:0000256" key="5">
    <source>
        <dbReference type="ARBA" id="ARBA00022840"/>
    </source>
</evidence>
<dbReference type="EMBL" id="CASHTH010004135">
    <property type="protein sequence ID" value="CAI8054033.1"/>
    <property type="molecule type" value="Genomic_DNA"/>
</dbReference>
<dbReference type="Gene3D" id="1.10.150.380">
    <property type="entry name" value="GatB domain, N-terminal subdomain"/>
    <property type="match status" value="1"/>
</dbReference>
<dbReference type="Gene3D" id="1.10.10.410">
    <property type="match status" value="1"/>
</dbReference>
<dbReference type="Proteomes" id="UP001174909">
    <property type="component" value="Unassembled WGS sequence"/>
</dbReference>
<keyword evidence="5 10" id="KW-0067">ATP-binding</keyword>
<dbReference type="NCBIfam" id="NF004012">
    <property type="entry name" value="PRK05477.1-2"/>
    <property type="match status" value="1"/>
</dbReference>
<dbReference type="SUPFAM" id="SSF55931">
    <property type="entry name" value="Glutamine synthetase/guanido kinase"/>
    <property type="match status" value="1"/>
</dbReference>
<dbReference type="Pfam" id="PF02934">
    <property type="entry name" value="GatB_N"/>
    <property type="match status" value="1"/>
</dbReference>
<dbReference type="PANTHER" id="PTHR11659:SF0">
    <property type="entry name" value="GLUTAMYL-TRNA(GLN) AMIDOTRANSFERASE SUBUNIT B, MITOCHONDRIAL"/>
    <property type="match status" value="1"/>
</dbReference>
<evidence type="ECO:0000256" key="3">
    <source>
        <dbReference type="ARBA" id="ARBA00022598"/>
    </source>
</evidence>
<feature type="domain" description="Asn/Gln amidotransferase" evidence="11">
    <location>
        <begin position="331"/>
        <end position="478"/>
    </location>
</feature>
<dbReference type="EC" id="6.3.5.-" evidence="10"/>
<dbReference type="InterPro" id="IPR023168">
    <property type="entry name" value="GatB_Yqey_C_2"/>
</dbReference>
<accession>A0AA35TUC0</accession>
<dbReference type="InterPro" id="IPR017958">
    <property type="entry name" value="Gln-tRNA_amidoTrfase_suB_CS"/>
</dbReference>
<proteinExistence type="inferred from homology"/>
<comment type="subunit">
    <text evidence="2">Heterotrimer of A, B and C subunits.</text>
</comment>
<organism evidence="12 13">
    <name type="scientific">Geodia barretti</name>
    <name type="common">Barrett's horny sponge</name>
    <dbReference type="NCBI Taxonomy" id="519541"/>
    <lineage>
        <taxon>Eukaryota</taxon>
        <taxon>Metazoa</taxon>
        <taxon>Porifera</taxon>
        <taxon>Demospongiae</taxon>
        <taxon>Heteroscleromorpha</taxon>
        <taxon>Tetractinellida</taxon>
        <taxon>Astrophorina</taxon>
        <taxon>Geodiidae</taxon>
        <taxon>Geodia</taxon>
    </lineage>
</organism>
<dbReference type="FunFam" id="1.10.10.410:FF:000001">
    <property type="entry name" value="Aspartyl/glutamyl-tRNA(Asn/Gln) amidotransferase subunit B"/>
    <property type="match status" value="1"/>
</dbReference>
<dbReference type="GO" id="GO:0030956">
    <property type="term" value="C:glutamyl-tRNA(Gln) amidotransferase complex"/>
    <property type="evidence" value="ECO:0007669"/>
    <property type="project" value="UniProtKB-UniRule"/>
</dbReference>
<dbReference type="SMART" id="SM00845">
    <property type="entry name" value="GatB_Yqey"/>
    <property type="match status" value="1"/>
</dbReference>
<keyword evidence="3 10" id="KW-0436">Ligase</keyword>
<dbReference type="InterPro" id="IPR004413">
    <property type="entry name" value="GatB"/>
</dbReference>
<evidence type="ECO:0000256" key="8">
    <source>
        <dbReference type="ARBA" id="ARBA00047380"/>
    </source>
</evidence>
<dbReference type="SUPFAM" id="SSF89095">
    <property type="entry name" value="GatB/YqeY motif"/>
    <property type="match status" value="1"/>
</dbReference>
<keyword evidence="13" id="KW-1185">Reference proteome</keyword>
<dbReference type="GO" id="GO:0005739">
    <property type="term" value="C:mitochondrion"/>
    <property type="evidence" value="ECO:0007669"/>
    <property type="project" value="UniProtKB-SubCell"/>
</dbReference>
<dbReference type="AlphaFoldDB" id="A0AA35TUC0"/>
<dbReference type="HAMAP" id="MF_00121">
    <property type="entry name" value="GatB"/>
    <property type="match status" value="1"/>
</dbReference>
<evidence type="ECO:0000256" key="1">
    <source>
        <dbReference type="ARBA" id="ARBA00005306"/>
    </source>
</evidence>
<comment type="caution">
    <text evidence="12">The sequence shown here is derived from an EMBL/GenBank/DDBJ whole genome shotgun (WGS) entry which is preliminary data.</text>
</comment>
<evidence type="ECO:0000259" key="11">
    <source>
        <dbReference type="SMART" id="SM00845"/>
    </source>
</evidence>
<reference evidence="12" key="1">
    <citation type="submission" date="2023-03" db="EMBL/GenBank/DDBJ databases">
        <authorList>
            <person name="Steffen K."/>
            <person name="Cardenas P."/>
        </authorList>
    </citation>
    <scope>NUCLEOTIDE SEQUENCE</scope>
</reference>
<evidence type="ECO:0000256" key="4">
    <source>
        <dbReference type="ARBA" id="ARBA00022741"/>
    </source>
</evidence>
<dbReference type="PROSITE" id="PS01234">
    <property type="entry name" value="GATB"/>
    <property type="match status" value="1"/>
</dbReference>